<organism evidence="2 3">
    <name type="scientific">Pleuronectes platessa</name>
    <name type="common">European plaice</name>
    <dbReference type="NCBI Taxonomy" id="8262"/>
    <lineage>
        <taxon>Eukaryota</taxon>
        <taxon>Metazoa</taxon>
        <taxon>Chordata</taxon>
        <taxon>Craniata</taxon>
        <taxon>Vertebrata</taxon>
        <taxon>Euteleostomi</taxon>
        <taxon>Actinopterygii</taxon>
        <taxon>Neopterygii</taxon>
        <taxon>Teleostei</taxon>
        <taxon>Neoteleostei</taxon>
        <taxon>Acanthomorphata</taxon>
        <taxon>Carangaria</taxon>
        <taxon>Pleuronectiformes</taxon>
        <taxon>Pleuronectoidei</taxon>
        <taxon>Pleuronectidae</taxon>
        <taxon>Pleuronectes</taxon>
    </lineage>
</organism>
<proteinExistence type="predicted"/>
<name>A0A9N7U0N8_PLEPL</name>
<evidence type="ECO:0000313" key="2">
    <source>
        <dbReference type="EMBL" id="CAB1422212.1"/>
    </source>
</evidence>
<comment type="caution">
    <text evidence="2">The sequence shown here is derived from an EMBL/GenBank/DDBJ whole genome shotgun (WGS) entry which is preliminary data.</text>
</comment>
<feature type="region of interest" description="Disordered" evidence="1">
    <location>
        <begin position="24"/>
        <end position="52"/>
    </location>
</feature>
<keyword evidence="3" id="KW-1185">Reference proteome</keyword>
<protein>
    <submittedName>
        <fullName evidence="2">Uncharacterized protein</fullName>
    </submittedName>
</protein>
<sequence length="131" mass="14847">MKQQRRGTRHSLEVCEEQLRKITIVTSQQDNEEEDQQRESGHGRQRGHARAPPCSGCFQHGDDVMHTVPQLLVCRVTCCGRAVGHKARESQSRSSSERERGRYCVVPRTKHLLPLLSTHPPFGSVHHGNYA</sequence>
<gene>
    <name evidence="2" type="ORF">PLEPLA_LOCUS10101</name>
</gene>
<dbReference type="EMBL" id="CADEAL010000569">
    <property type="protein sequence ID" value="CAB1422212.1"/>
    <property type="molecule type" value="Genomic_DNA"/>
</dbReference>
<dbReference type="Proteomes" id="UP001153269">
    <property type="component" value="Unassembled WGS sequence"/>
</dbReference>
<evidence type="ECO:0000313" key="3">
    <source>
        <dbReference type="Proteomes" id="UP001153269"/>
    </source>
</evidence>
<accession>A0A9N7U0N8</accession>
<dbReference type="AlphaFoldDB" id="A0A9N7U0N8"/>
<reference evidence="2" key="1">
    <citation type="submission" date="2020-03" db="EMBL/GenBank/DDBJ databases">
        <authorList>
            <person name="Weist P."/>
        </authorList>
    </citation>
    <scope>NUCLEOTIDE SEQUENCE</scope>
</reference>
<evidence type="ECO:0000256" key="1">
    <source>
        <dbReference type="SAM" id="MobiDB-lite"/>
    </source>
</evidence>